<dbReference type="PANTHER" id="PTHR48258">
    <property type="entry name" value="DUF4218 DOMAIN-CONTAINING PROTEIN-RELATED"/>
    <property type="match status" value="1"/>
</dbReference>
<evidence type="ECO:0000259" key="1">
    <source>
        <dbReference type="Pfam" id="PF13952"/>
    </source>
</evidence>
<dbReference type="OrthoDB" id="1931794at2759"/>
<accession>A0A6D2K5M1</accession>
<evidence type="ECO:0000313" key="2">
    <source>
        <dbReference type="EMBL" id="CAA7043385.1"/>
    </source>
</evidence>
<feature type="domain" description="DUF4216" evidence="1">
    <location>
        <begin position="79"/>
        <end position="135"/>
    </location>
</feature>
<proteinExistence type="predicted"/>
<gene>
    <name evidence="2" type="ORF">MERR_LOCUS30620</name>
</gene>
<organism evidence="2 3">
    <name type="scientific">Microthlaspi erraticum</name>
    <dbReference type="NCBI Taxonomy" id="1685480"/>
    <lineage>
        <taxon>Eukaryota</taxon>
        <taxon>Viridiplantae</taxon>
        <taxon>Streptophyta</taxon>
        <taxon>Embryophyta</taxon>
        <taxon>Tracheophyta</taxon>
        <taxon>Spermatophyta</taxon>
        <taxon>Magnoliopsida</taxon>
        <taxon>eudicotyledons</taxon>
        <taxon>Gunneridae</taxon>
        <taxon>Pentapetalae</taxon>
        <taxon>rosids</taxon>
        <taxon>malvids</taxon>
        <taxon>Brassicales</taxon>
        <taxon>Brassicaceae</taxon>
        <taxon>Coluteocarpeae</taxon>
        <taxon>Microthlaspi</taxon>
    </lineage>
</organism>
<name>A0A6D2K5M1_9BRAS</name>
<dbReference type="AlphaFoldDB" id="A0A6D2K5M1"/>
<protein>
    <recommendedName>
        <fullName evidence="1">DUF4216 domain-containing protein</fullName>
    </recommendedName>
</protein>
<dbReference type="Pfam" id="PF13952">
    <property type="entry name" value="DUF4216"/>
    <property type="match status" value="1"/>
</dbReference>
<reference evidence="2" key="1">
    <citation type="submission" date="2020-01" db="EMBL/GenBank/DDBJ databases">
        <authorList>
            <person name="Mishra B."/>
        </authorList>
    </citation>
    <scope>NUCLEOTIDE SEQUENCE [LARGE SCALE GENOMIC DNA]</scope>
</reference>
<comment type="caution">
    <text evidence="2">The sequence shown here is derived from an EMBL/GenBank/DDBJ whole genome shotgun (WGS) entry which is preliminary data.</text>
</comment>
<dbReference type="EMBL" id="CACVBM020001277">
    <property type="protein sequence ID" value="CAA7043385.1"/>
    <property type="molecule type" value="Genomic_DNA"/>
</dbReference>
<evidence type="ECO:0000313" key="3">
    <source>
        <dbReference type="Proteomes" id="UP000467841"/>
    </source>
</evidence>
<dbReference type="Proteomes" id="UP000467841">
    <property type="component" value="Unassembled WGS sequence"/>
</dbReference>
<sequence>MEDVNVMRHFYGIPLDSDDHGETLKWLAYGPLSSARSYTGYIVNGQQFHTRSVDRKSQNSGVFYEATAVYRSSAKDTSQCQWAVKANGVKIEDGFTIVNMNHSQVSFSKDPYILASHAKQVFYLREDESSNWHVVMRGPSQRYSKKESDDGLAEIGPLPSSVVMDVDMEEAEKPLNTRGLGLGSKGVKGKQHFSGLTVDSSARSSWNLAGRVDGRADFKMASSFVLCVWLSCVHAPSPSLLLTSQMLQSAPKDLFQGPNMHMYANAT</sequence>
<dbReference type="InterPro" id="IPR025312">
    <property type="entry name" value="DUF4216"/>
</dbReference>
<keyword evidence="3" id="KW-1185">Reference proteome</keyword>